<proteinExistence type="inferred from homology"/>
<accession>A0ABU8C688</accession>
<keyword evidence="12" id="KW-1185">Reference proteome</keyword>
<comment type="cofactor">
    <cofactor evidence="1">
        <name>Zn(2+)</name>
        <dbReference type="ChEBI" id="CHEBI:29105"/>
    </cofactor>
</comment>
<organism evidence="11 12">
    <name type="scientific">Rheinheimera muenzenbergensis</name>
    <dbReference type="NCBI Taxonomy" id="1193628"/>
    <lineage>
        <taxon>Bacteria</taxon>
        <taxon>Pseudomonadati</taxon>
        <taxon>Pseudomonadota</taxon>
        <taxon>Gammaproteobacteria</taxon>
        <taxon>Chromatiales</taxon>
        <taxon>Chromatiaceae</taxon>
        <taxon>Rheinheimera</taxon>
    </lineage>
</organism>
<dbReference type="SUPFAM" id="SSF63411">
    <property type="entry name" value="LuxS/MPP-like metallohydrolase"/>
    <property type="match status" value="4"/>
</dbReference>
<evidence type="ECO:0000256" key="8">
    <source>
        <dbReference type="RuleBase" id="RU004447"/>
    </source>
</evidence>
<dbReference type="InterPro" id="IPR007863">
    <property type="entry name" value="Peptidase_M16_C"/>
</dbReference>
<feature type="domain" description="Peptidase M16 N-terminal" evidence="9">
    <location>
        <begin position="76"/>
        <end position="213"/>
    </location>
</feature>
<comment type="caution">
    <text evidence="11">The sequence shown here is derived from an EMBL/GenBank/DDBJ whole genome shotgun (WGS) entry which is preliminary data.</text>
</comment>
<sequence>MLSKYFMHRRWVAVLLTPGKTAGAAIALILSSLLLVACSVRTPPAVYEPALYDPAKVIRFAATPQRPEIIILPEANSQHNNKARVKLLIKAGTLQETDEQIGVAHFVEHMAFRGTAAYPEQQLQSRMRELGIQLGRHSNAYVTFDHTAYWLDLNDLGRGQLDAALEVLAQWAYDIEFSPAALQQEIPVIIEELRRQQLEQDRIQPRLQKTLFSGSRHLKRLPVSVDKASVEATTVAQLQQFYQQWYHPENMAVVVSGDVDVAQTLALIEQYFVKTNLVSERLQPQVYDINPAAIAEVTALTDAYMPISALNLMWFYPIPAYSEASEQQGLALELALGVLRNRLNSKQLSSNGVVGGFEIARNRVSANVRTLTMTVALTEADFALAYAYLEHELQRLLALGISEQEWQTQVSEWQARLEQAQDSPGRLANAAKEFWLYKAPILNQSSHQQRRLALLQTLRPQLGIATLAKITSGRNITVALYPHGAEAPTAEQLAEYRQAAQQLPFAALAADKQPQWPVLPASLGIKAEHKRPDGFIEWQLANGITAYYRYSASEPGRVFIDLSAKNGTNQLSDEQVVAARLASNIIRDGGQAGLNSVELKQWRDKLDIDQGFYVDFADRSFYLAAPLGSIEQGLMDLHHRVQGHQLDAELWQFSKAQALQLWQQMKDHPHLAWYQARDNSYWQDDIRYRQLSAAEVEAATLAQAQAFYQQWVQGNQQYQLALVGDLSAEQALALVDRYFASLPMAKPQGEGRLTPQSEAEKQIRLAGSGQKHASIELSYYLDKAKLPQAWRDTPATLLTQWLNEHLFDQIRTNSGLAYSIKAEISGSRPVNALFSLDISLQTDPNNVDAAINAVKSALAKAAQQAPMVQQVNVWQQSLADERMQDRQKPRWLLNRIGYSLIENQTPWQSIAPLGEPAAPDSLAQLLRQITEQGHIVELVWLP</sequence>
<dbReference type="InterPro" id="IPR011765">
    <property type="entry name" value="Pept_M16_N"/>
</dbReference>
<evidence type="ECO:0000256" key="4">
    <source>
        <dbReference type="ARBA" id="ARBA00022723"/>
    </source>
</evidence>
<evidence type="ECO:0000313" key="12">
    <source>
        <dbReference type="Proteomes" id="UP001375382"/>
    </source>
</evidence>
<evidence type="ECO:0000256" key="2">
    <source>
        <dbReference type="ARBA" id="ARBA00007261"/>
    </source>
</evidence>
<keyword evidence="7" id="KW-0482">Metalloprotease</keyword>
<reference evidence="11 12" key="1">
    <citation type="journal article" date="2023" name="Ecotoxicol. Environ. Saf.">
        <title>Mercury remediation potential of mercury-resistant strain Rheinheimera metallidurans sp. nov. isolated from a municipal waste dumping site.</title>
        <authorList>
            <person name="Yadav V."/>
            <person name="Manjhi A."/>
            <person name="Vadakedath N."/>
        </authorList>
    </citation>
    <scope>NUCLEOTIDE SEQUENCE [LARGE SCALE GENOMIC DNA]</scope>
    <source>
        <strain evidence="11 12">E-49</strain>
    </source>
</reference>
<dbReference type="InterPro" id="IPR050626">
    <property type="entry name" value="Peptidase_M16"/>
</dbReference>
<feature type="domain" description="Peptidase M16 C-terminal" evidence="10">
    <location>
        <begin position="234"/>
        <end position="408"/>
    </location>
</feature>
<gene>
    <name evidence="11" type="ORF">MN202_09350</name>
</gene>
<dbReference type="Pfam" id="PF00675">
    <property type="entry name" value="Peptidase_M16"/>
    <property type="match status" value="1"/>
</dbReference>
<dbReference type="Gene3D" id="3.30.830.10">
    <property type="entry name" value="Metalloenzyme, LuxS/M16 peptidase-like"/>
    <property type="match status" value="4"/>
</dbReference>
<keyword evidence="5" id="KW-0378">Hydrolase</keyword>
<feature type="domain" description="Peptidase M16 C-terminal" evidence="10">
    <location>
        <begin position="700"/>
        <end position="864"/>
    </location>
</feature>
<dbReference type="Pfam" id="PF05193">
    <property type="entry name" value="Peptidase_M16_C"/>
    <property type="match status" value="2"/>
</dbReference>
<dbReference type="PANTHER" id="PTHR43690:SF17">
    <property type="entry name" value="PROTEIN YHJJ"/>
    <property type="match status" value="1"/>
</dbReference>
<dbReference type="PANTHER" id="PTHR43690">
    <property type="entry name" value="NARDILYSIN"/>
    <property type="match status" value="1"/>
</dbReference>
<dbReference type="Proteomes" id="UP001375382">
    <property type="component" value="Unassembled WGS sequence"/>
</dbReference>
<keyword evidence="6" id="KW-0862">Zinc</keyword>
<evidence type="ECO:0000259" key="10">
    <source>
        <dbReference type="Pfam" id="PF05193"/>
    </source>
</evidence>
<evidence type="ECO:0000256" key="6">
    <source>
        <dbReference type="ARBA" id="ARBA00022833"/>
    </source>
</evidence>
<name>A0ABU8C688_9GAMM</name>
<keyword evidence="4" id="KW-0479">Metal-binding</keyword>
<keyword evidence="3" id="KW-0645">Protease</keyword>
<dbReference type="InterPro" id="IPR011249">
    <property type="entry name" value="Metalloenz_LuxS/M16"/>
</dbReference>
<dbReference type="InterPro" id="IPR001431">
    <property type="entry name" value="Pept_M16_Zn_BS"/>
</dbReference>
<evidence type="ECO:0000259" key="9">
    <source>
        <dbReference type="Pfam" id="PF00675"/>
    </source>
</evidence>
<protein>
    <submittedName>
        <fullName evidence="11">Insulinase family protein</fullName>
    </submittedName>
</protein>
<evidence type="ECO:0000256" key="1">
    <source>
        <dbReference type="ARBA" id="ARBA00001947"/>
    </source>
</evidence>
<dbReference type="PROSITE" id="PS00143">
    <property type="entry name" value="INSULINASE"/>
    <property type="match status" value="1"/>
</dbReference>
<evidence type="ECO:0000256" key="5">
    <source>
        <dbReference type="ARBA" id="ARBA00022801"/>
    </source>
</evidence>
<dbReference type="EMBL" id="JALAAR010000006">
    <property type="protein sequence ID" value="MEH8017439.1"/>
    <property type="molecule type" value="Genomic_DNA"/>
</dbReference>
<comment type="similarity">
    <text evidence="2 8">Belongs to the peptidase M16 family.</text>
</comment>
<evidence type="ECO:0000256" key="3">
    <source>
        <dbReference type="ARBA" id="ARBA00022670"/>
    </source>
</evidence>
<evidence type="ECO:0000313" key="11">
    <source>
        <dbReference type="EMBL" id="MEH8017439.1"/>
    </source>
</evidence>
<dbReference type="RefSeq" id="WP_335735844.1">
    <property type="nucleotide sequence ID" value="NZ_JALAAR010000006.1"/>
</dbReference>
<evidence type="ECO:0000256" key="7">
    <source>
        <dbReference type="ARBA" id="ARBA00023049"/>
    </source>
</evidence>